<dbReference type="EMBL" id="FNBC01000071">
    <property type="protein sequence ID" value="SDF50953.1"/>
    <property type="molecule type" value="Genomic_DNA"/>
</dbReference>
<reference evidence="3" key="1">
    <citation type="submission" date="2016-10" db="EMBL/GenBank/DDBJ databases">
        <authorList>
            <person name="Varghese N."/>
            <person name="Submissions S."/>
        </authorList>
    </citation>
    <scope>NUCLEOTIDE SEQUENCE [LARGE SCALE GENOMIC DNA]</scope>
    <source>
        <strain evidence="3">CGMCC 1.6992</strain>
    </source>
</reference>
<dbReference type="SMART" id="SM00530">
    <property type="entry name" value="HTH_XRE"/>
    <property type="match status" value="1"/>
</dbReference>
<dbReference type="Proteomes" id="UP000199446">
    <property type="component" value="Unassembled WGS sequence"/>
</dbReference>
<feature type="domain" description="HTH cro/C1-type" evidence="1">
    <location>
        <begin position="99"/>
        <end position="127"/>
    </location>
</feature>
<dbReference type="OrthoDB" id="32743at2"/>
<dbReference type="InterPro" id="IPR010982">
    <property type="entry name" value="Lambda_DNA-bd_dom_sf"/>
</dbReference>
<gene>
    <name evidence="2" type="ORF">SAMN04488243_1714</name>
</gene>
<keyword evidence="3" id="KW-1185">Reference proteome</keyword>
<evidence type="ECO:0000313" key="2">
    <source>
        <dbReference type="EMBL" id="SDF50953.1"/>
    </source>
</evidence>
<dbReference type="PROSITE" id="PS50943">
    <property type="entry name" value="HTH_CROC1"/>
    <property type="match status" value="1"/>
</dbReference>
<dbReference type="SUPFAM" id="SSF143100">
    <property type="entry name" value="TTHA1013/TTHA0281-like"/>
    <property type="match status" value="1"/>
</dbReference>
<dbReference type="CDD" id="cd00093">
    <property type="entry name" value="HTH_XRE"/>
    <property type="match status" value="1"/>
</dbReference>
<sequence>MVKSWDVTYPCYIEHDLESGTYGGFCVDLPVFVAGKASVEEARKALEEGVAYYLAHLEVEERPFPRPGATPPPDLEEERDRLIPVEIRPSPVNPVSLAIEKALRRKGLKRKELAERMGVPPSVVTRILDPLYFGHTLSTLRRVAEALEKDLVVTFR</sequence>
<evidence type="ECO:0000313" key="3">
    <source>
        <dbReference type="Proteomes" id="UP000199446"/>
    </source>
</evidence>
<protein>
    <submittedName>
        <fullName evidence="2">Helix-turn-helix domain-containing protein</fullName>
    </submittedName>
</protein>
<dbReference type="InterPro" id="IPR001387">
    <property type="entry name" value="Cro/C1-type_HTH"/>
</dbReference>
<evidence type="ECO:0000259" key="1">
    <source>
        <dbReference type="PROSITE" id="PS50943"/>
    </source>
</evidence>
<dbReference type="GO" id="GO:0003677">
    <property type="term" value="F:DNA binding"/>
    <property type="evidence" value="ECO:0007669"/>
    <property type="project" value="InterPro"/>
</dbReference>
<dbReference type="Gene3D" id="3.30.160.250">
    <property type="match status" value="1"/>
</dbReference>
<dbReference type="InterPro" id="IPR035069">
    <property type="entry name" value="TTHA1013/TTHA0281-like"/>
</dbReference>
<dbReference type="STRING" id="482827.SAMN04488243_1714"/>
<dbReference type="Gene3D" id="1.10.260.40">
    <property type="entry name" value="lambda repressor-like DNA-binding domains"/>
    <property type="match status" value="1"/>
</dbReference>
<organism evidence="2 3">
    <name type="scientific">Thermus arciformis</name>
    <dbReference type="NCBI Taxonomy" id="482827"/>
    <lineage>
        <taxon>Bacteria</taxon>
        <taxon>Thermotogati</taxon>
        <taxon>Deinococcota</taxon>
        <taxon>Deinococci</taxon>
        <taxon>Thermales</taxon>
        <taxon>Thermaceae</taxon>
        <taxon>Thermus</taxon>
    </lineage>
</organism>
<dbReference type="AlphaFoldDB" id="A0A1G7LNG2"/>
<accession>A0A1G7LNG2</accession>
<dbReference type="SUPFAM" id="SSF47413">
    <property type="entry name" value="lambda repressor-like DNA-binding domains"/>
    <property type="match status" value="1"/>
</dbReference>
<proteinExistence type="predicted"/>
<name>A0A1G7LNG2_9DEIN</name>